<dbReference type="PROSITE" id="PS50016">
    <property type="entry name" value="ZF_PHD_2"/>
    <property type="match status" value="1"/>
</dbReference>
<keyword evidence="10" id="KW-1185">Reference proteome</keyword>
<dbReference type="Proteomes" id="UP000728032">
    <property type="component" value="Unassembled WGS sequence"/>
</dbReference>
<dbReference type="PANTHER" id="PTHR13793:SF164">
    <property type="entry name" value="ALHAMBRA, ISOFORM P"/>
    <property type="match status" value="1"/>
</dbReference>
<sequence length="659" mass="71855">MKEMVGGCCVCSDERGFYENPLVYCDGQGCNVAVHQACYGIVSVPTGPWYCRKCESQERPARVKCELCPSKDGALKRTDSGHWAHVVCALYIPEVRFGNNNTMEPIILQLVPPERYSRTCSLCEEHGKDLRAKTGACMQCNKPGCKYYFHVTCAQAAGLLCEEAGNNMDNKKEGNIKPIPAFKPIPNDNTTPESSPEKLSPQRPLQTSQNLTINEIKLPKKKTVKTGSISSNASMASPSSMHSNSNHGLIQSYKLDAKIKSDITSEDVISSSKISHSPPNADSTVDITVKKKKKSISSSSPPTAPPVSPLMASNNSANYEIKPQNPSLFASIFSSSLNSANSTTNAEKVVTNTKTTDMNVNSNAMKRTKSDASVEKKKLKKCNVLAEPIKTKSAAKDYSDSKPLIAKKVRRKKIDINASDLANGVLNAVKPVWVRPATDHNYHRYDMPQTLEQLLERQWAQGSQFIIDQAQHFDIASLLSCLHQLRSENNRLEERVRELISRRDHLMSVNARLTAPANNVFPINGALTSFNSNNMAVSGQSSSPVSAHSALSAASSPRAQTNSPSDIHSKGFRVSSPAQSTSPSTARTHPLASFHANTESIGFTNHLFSTMSQNYSQNCVTTTSNPTGQSSPTPQSYYGFPSQAQNSSCIRKANGSDKR</sequence>
<dbReference type="GO" id="GO:0008270">
    <property type="term" value="F:zinc ion binding"/>
    <property type="evidence" value="ECO:0007669"/>
    <property type="project" value="UniProtKB-KW"/>
</dbReference>
<proteinExistence type="predicted"/>
<dbReference type="Gene3D" id="3.30.40.10">
    <property type="entry name" value="Zinc/RING finger domain, C3HC4 (zinc finger)"/>
    <property type="match status" value="2"/>
</dbReference>
<evidence type="ECO:0000259" key="7">
    <source>
        <dbReference type="PROSITE" id="PS50016"/>
    </source>
</evidence>
<dbReference type="InterPro" id="IPR019786">
    <property type="entry name" value="Zinc_finger_PHD-type_CS"/>
</dbReference>
<feature type="compositionally biased region" description="Polar residues" evidence="6">
    <location>
        <begin position="203"/>
        <end position="213"/>
    </location>
</feature>
<dbReference type="InterPro" id="IPR013083">
    <property type="entry name" value="Znf_RING/FYVE/PHD"/>
</dbReference>
<keyword evidence="5" id="KW-0175">Coiled coil</keyword>
<dbReference type="Pfam" id="PF13831">
    <property type="entry name" value="PHD_2"/>
    <property type="match status" value="1"/>
</dbReference>
<dbReference type="SMART" id="SM00249">
    <property type="entry name" value="PHD"/>
    <property type="match status" value="2"/>
</dbReference>
<dbReference type="Pfam" id="PF13832">
    <property type="entry name" value="zf-HC5HC2H_2"/>
    <property type="match status" value="1"/>
</dbReference>
<feature type="region of interest" description="Disordered" evidence="6">
    <location>
        <begin position="620"/>
        <end position="659"/>
    </location>
</feature>
<evidence type="ECO:0008006" key="11">
    <source>
        <dbReference type="Google" id="ProtNLM"/>
    </source>
</evidence>
<dbReference type="InterPro" id="IPR050701">
    <property type="entry name" value="Histone_Mod_Regulator"/>
</dbReference>
<name>A0A7R9M3S4_9ACAR</name>
<dbReference type="EMBL" id="OC919705">
    <property type="protein sequence ID" value="CAD7651823.1"/>
    <property type="molecule type" value="Genomic_DNA"/>
</dbReference>
<dbReference type="GO" id="GO:0042393">
    <property type="term" value="F:histone binding"/>
    <property type="evidence" value="ECO:0007669"/>
    <property type="project" value="TreeGrafter"/>
</dbReference>
<evidence type="ECO:0000256" key="3">
    <source>
        <dbReference type="ARBA" id="ARBA00022833"/>
    </source>
</evidence>
<feature type="coiled-coil region" evidence="5">
    <location>
        <begin position="475"/>
        <end position="509"/>
    </location>
</feature>
<feature type="domain" description="PHD-type" evidence="8">
    <location>
        <begin position="62"/>
        <end position="183"/>
    </location>
</feature>
<feature type="region of interest" description="Disordered" evidence="6">
    <location>
        <begin position="536"/>
        <end position="589"/>
    </location>
</feature>
<feature type="region of interest" description="Disordered" evidence="6">
    <location>
        <begin position="269"/>
        <end position="311"/>
    </location>
</feature>
<dbReference type="InterPro" id="IPR034732">
    <property type="entry name" value="EPHD"/>
</dbReference>
<dbReference type="GO" id="GO:0006357">
    <property type="term" value="P:regulation of transcription by RNA polymerase II"/>
    <property type="evidence" value="ECO:0007669"/>
    <property type="project" value="TreeGrafter"/>
</dbReference>
<feature type="region of interest" description="Disordered" evidence="6">
    <location>
        <begin position="172"/>
        <end position="247"/>
    </location>
</feature>
<reference evidence="9" key="1">
    <citation type="submission" date="2020-11" db="EMBL/GenBank/DDBJ databases">
        <authorList>
            <person name="Tran Van P."/>
        </authorList>
    </citation>
    <scope>NUCLEOTIDE SEQUENCE</scope>
</reference>
<dbReference type="InterPro" id="IPR049773">
    <property type="entry name" value="AF10-like_CC"/>
</dbReference>
<organism evidence="9">
    <name type="scientific">Oppiella nova</name>
    <dbReference type="NCBI Taxonomy" id="334625"/>
    <lineage>
        <taxon>Eukaryota</taxon>
        <taxon>Metazoa</taxon>
        <taxon>Ecdysozoa</taxon>
        <taxon>Arthropoda</taxon>
        <taxon>Chelicerata</taxon>
        <taxon>Arachnida</taxon>
        <taxon>Acari</taxon>
        <taxon>Acariformes</taxon>
        <taxon>Sarcoptiformes</taxon>
        <taxon>Oribatida</taxon>
        <taxon>Brachypylina</taxon>
        <taxon>Oppioidea</taxon>
        <taxon>Oppiidae</taxon>
        <taxon>Oppiella</taxon>
    </lineage>
</organism>
<dbReference type="GO" id="GO:0005634">
    <property type="term" value="C:nucleus"/>
    <property type="evidence" value="ECO:0007669"/>
    <property type="project" value="TreeGrafter"/>
</dbReference>
<feature type="compositionally biased region" description="Polar residues" evidence="6">
    <location>
        <begin position="269"/>
        <end position="281"/>
    </location>
</feature>
<dbReference type="InterPro" id="IPR011011">
    <property type="entry name" value="Znf_FYVE_PHD"/>
</dbReference>
<dbReference type="InterPro" id="IPR019787">
    <property type="entry name" value="Znf_PHD-finger"/>
</dbReference>
<dbReference type="CDD" id="cd15574">
    <property type="entry name" value="PHD_AF10_AF17"/>
    <property type="match status" value="1"/>
</dbReference>
<evidence type="ECO:0000259" key="8">
    <source>
        <dbReference type="PROSITE" id="PS51805"/>
    </source>
</evidence>
<dbReference type="PROSITE" id="PS01359">
    <property type="entry name" value="ZF_PHD_1"/>
    <property type="match status" value="1"/>
</dbReference>
<dbReference type="CDD" id="cd20901">
    <property type="entry name" value="CC_AF10"/>
    <property type="match status" value="1"/>
</dbReference>
<dbReference type="InterPro" id="IPR001965">
    <property type="entry name" value="Znf_PHD"/>
</dbReference>
<evidence type="ECO:0000313" key="10">
    <source>
        <dbReference type="Proteomes" id="UP000728032"/>
    </source>
</evidence>
<gene>
    <name evidence="9" type="ORF">ONB1V03_LOCUS8500</name>
</gene>
<dbReference type="FunFam" id="3.30.40.10:FF:000053">
    <property type="entry name" value="protein AF-10 isoform X2"/>
    <property type="match status" value="1"/>
</dbReference>
<dbReference type="PANTHER" id="PTHR13793">
    <property type="entry name" value="PHD FINGER PROTEINS"/>
    <property type="match status" value="1"/>
</dbReference>
<evidence type="ECO:0000256" key="6">
    <source>
        <dbReference type="SAM" id="MobiDB-lite"/>
    </source>
</evidence>
<dbReference type="SUPFAM" id="SSF57903">
    <property type="entry name" value="FYVE/PHD zinc finger"/>
    <property type="match status" value="1"/>
</dbReference>
<keyword evidence="3" id="KW-0862">Zinc</keyword>
<feature type="compositionally biased region" description="Low complexity" evidence="6">
    <location>
        <begin position="228"/>
        <end position="247"/>
    </location>
</feature>
<evidence type="ECO:0000256" key="2">
    <source>
        <dbReference type="ARBA" id="ARBA00022771"/>
    </source>
</evidence>
<evidence type="ECO:0000313" key="9">
    <source>
        <dbReference type="EMBL" id="CAD7651823.1"/>
    </source>
</evidence>
<dbReference type="EMBL" id="CAJPVJ010004880">
    <property type="protein sequence ID" value="CAG2169016.1"/>
    <property type="molecule type" value="Genomic_DNA"/>
</dbReference>
<evidence type="ECO:0000256" key="1">
    <source>
        <dbReference type="ARBA" id="ARBA00022723"/>
    </source>
</evidence>
<dbReference type="GO" id="GO:0031491">
    <property type="term" value="F:nucleosome binding"/>
    <property type="evidence" value="ECO:0007669"/>
    <property type="project" value="TreeGrafter"/>
</dbReference>
<dbReference type="PROSITE" id="PS51805">
    <property type="entry name" value="EPHD"/>
    <property type="match status" value="1"/>
</dbReference>
<dbReference type="OrthoDB" id="20839at2759"/>
<evidence type="ECO:0000256" key="5">
    <source>
        <dbReference type="SAM" id="Coils"/>
    </source>
</evidence>
<feature type="compositionally biased region" description="Low complexity" evidence="6">
    <location>
        <begin position="536"/>
        <end position="559"/>
    </location>
</feature>
<dbReference type="AlphaFoldDB" id="A0A7R9M3S4"/>
<feature type="compositionally biased region" description="Low complexity" evidence="6">
    <location>
        <begin position="575"/>
        <end position="586"/>
    </location>
</feature>
<keyword evidence="1" id="KW-0479">Metal-binding</keyword>
<protein>
    <recommendedName>
        <fullName evidence="11">Protein AF-10</fullName>
    </recommendedName>
</protein>
<evidence type="ECO:0000256" key="4">
    <source>
        <dbReference type="PROSITE-ProRule" id="PRU00146"/>
    </source>
</evidence>
<feature type="domain" description="PHD-type" evidence="7">
    <location>
        <begin position="5"/>
        <end position="57"/>
    </location>
</feature>
<accession>A0A7R9M3S4</accession>
<feature type="compositionally biased region" description="Polar residues" evidence="6">
    <location>
        <begin position="620"/>
        <end position="649"/>
    </location>
</feature>
<dbReference type="InterPro" id="IPR049781">
    <property type="entry name" value="AF10/AF17_PHD"/>
</dbReference>
<keyword evidence="2 4" id="KW-0863">Zinc-finger</keyword>